<dbReference type="PANTHER" id="PTHR13403">
    <property type="entry name" value="SNURPORTIN1 RNUT1 PROTEIN RNA, U TRANSPORTER 1"/>
    <property type="match status" value="1"/>
</dbReference>
<reference evidence="1" key="2">
    <citation type="submission" date="2020-07" db="EMBL/GenBank/DDBJ databases">
        <authorList>
            <person name="Vera ALvarez R."/>
            <person name="Arias-Moreno D.M."/>
            <person name="Jimenez-Jacinto V."/>
            <person name="Jimenez-Bremont J.F."/>
            <person name="Swaminathan K."/>
            <person name="Moose S.P."/>
            <person name="Guerrero-Gonzalez M.L."/>
            <person name="Marino-Ramirez L."/>
            <person name="Landsman D."/>
            <person name="Rodriguez-Kessler M."/>
            <person name="Delgado-Sanchez P."/>
        </authorList>
    </citation>
    <scope>NUCLEOTIDE SEQUENCE</scope>
    <source>
        <tissue evidence="1">Cladode</tissue>
    </source>
</reference>
<dbReference type="GO" id="GO:0005737">
    <property type="term" value="C:cytoplasm"/>
    <property type="evidence" value="ECO:0007669"/>
    <property type="project" value="InterPro"/>
</dbReference>
<proteinExistence type="predicted"/>
<evidence type="ECO:0000313" key="1">
    <source>
        <dbReference type="EMBL" id="MBA4654803.1"/>
    </source>
</evidence>
<dbReference type="EMBL" id="GISG01184862">
    <property type="protein sequence ID" value="MBA4654803.1"/>
    <property type="molecule type" value="Transcribed_RNA"/>
</dbReference>
<dbReference type="PANTHER" id="PTHR13403:SF6">
    <property type="entry name" value="SNURPORTIN-1"/>
    <property type="match status" value="1"/>
</dbReference>
<dbReference type="InterPro" id="IPR017336">
    <property type="entry name" value="Snurportin-1"/>
</dbReference>
<sequence length="149" mass="16154">MLGFPPSMAKGSLTPPCHGLLTLGVQEVAHKKVVLELQVDGKLTTSDDPPIVFGCLEQGFMQKTGSQPGNLLRFSINDGGLAFVGGKLEKADLVYQDKPNRARAFADSYSKVVFQYMARRAPLRIDDLLASVNSPIDQEDKPCDVEMSG</sequence>
<reference evidence="1" key="1">
    <citation type="journal article" date="2013" name="J. Plant Res.">
        <title>Effect of fungi and light on seed germination of three Opuntia species from semiarid lands of central Mexico.</title>
        <authorList>
            <person name="Delgado-Sanchez P."/>
            <person name="Jimenez-Bremont J.F."/>
            <person name="Guerrero-Gonzalez Mde L."/>
            <person name="Flores J."/>
        </authorList>
    </citation>
    <scope>NUCLEOTIDE SEQUENCE</scope>
    <source>
        <tissue evidence="1">Cladode</tissue>
    </source>
</reference>
<protein>
    <submittedName>
        <fullName evidence="1">Uncharacterized protein</fullName>
    </submittedName>
</protein>
<accession>A0A7C9E2P4</accession>
<dbReference type="GO" id="GO:0005634">
    <property type="term" value="C:nucleus"/>
    <property type="evidence" value="ECO:0007669"/>
    <property type="project" value="InterPro"/>
</dbReference>
<name>A0A7C9E2P4_OPUST</name>
<organism evidence="1">
    <name type="scientific">Opuntia streptacantha</name>
    <name type="common">Prickly pear cactus</name>
    <name type="synonym">Opuntia cardona</name>
    <dbReference type="NCBI Taxonomy" id="393608"/>
    <lineage>
        <taxon>Eukaryota</taxon>
        <taxon>Viridiplantae</taxon>
        <taxon>Streptophyta</taxon>
        <taxon>Embryophyta</taxon>
        <taxon>Tracheophyta</taxon>
        <taxon>Spermatophyta</taxon>
        <taxon>Magnoliopsida</taxon>
        <taxon>eudicotyledons</taxon>
        <taxon>Gunneridae</taxon>
        <taxon>Pentapetalae</taxon>
        <taxon>Caryophyllales</taxon>
        <taxon>Cactineae</taxon>
        <taxon>Cactaceae</taxon>
        <taxon>Opuntioideae</taxon>
        <taxon>Opuntia</taxon>
    </lineage>
</organism>
<dbReference type="GO" id="GO:0061015">
    <property type="term" value="P:snRNA import into nucleus"/>
    <property type="evidence" value="ECO:0007669"/>
    <property type="project" value="InterPro"/>
</dbReference>
<dbReference type="AlphaFoldDB" id="A0A7C9E2P4"/>